<evidence type="ECO:0000256" key="1">
    <source>
        <dbReference type="ARBA" id="ARBA00004651"/>
    </source>
</evidence>
<comment type="subcellular location">
    <subcellularLocation>
        <location evidence="1">Cell membrane</location>
        <topology evidence="1">Multi-pass membrane protein</topology>
    </subcellularLocation>
</comment>
<keyword evidence="5 7" id="KW-1133">Transmembrane helix</keyword>
<evidence type="ECO:0000313" key="9">
    <source>
        <dbReference type="Proteomes" id="UP001519887"/>
    </source>
</evidence>
<dbReference type="PANTHER" id="PTHR30193">
    <property type="entry name" value="ABC TRANSPORTER PERMEASE PROTEIN"/>
    <property type="match status" value="1"/>
</dbReference>
<dbReference type="InterPro" id="IPR051393">
    <property type="entry name" value="ABC_transporter_permease"/>
</dbReference>
<keyword evidence="3" id="KW-1003">Cell membrane</keyword>
<feature type="transmembrane region" description="Helical" evidence="7">
    <location>
        <begin position="106"/>
        <end position="126"/>
    </location>
</feature>
<evidence type="ECO:0000256" key="7">
    <source>
        <dbReference type="SAM" id="Phobius"/>
    </source>
</evidence>
<organism evidence="8 9">
    <name type="scientific">Paenibacillus sepulcri</name>
    <dbReference type="NCBI Taxonomy" id="359917"/>
    <lineage>
        <taxon>Bacteria</taxon>
        <taxon>Bacillati</taxon>
        <taxon>Bacillota</taxon>
        <taxon>Bacilli</taxon>
        <taxon>Bacillales</taxon>
        <taxon>Paenibacillaceae</taxon>
        <taxon>Paenibacillus</taxon>
    </lineage>
</organism>
<keyword evidence="9" id="KW-1185">Reference proteome</keyword>
<proteinExistence type="predicted"/>
<evidence type="ECO:0000256" key="6">
    <source>
        <dbReference type="ARBA" id="ARBA00023136"/>
    </source>
</evidence>
<evidence type="ECO:0000256" key="2">
    <source>
        <dbReference type="ARBA" id="ARBA00022448"/>
    </source>
</evidence>
<reference evidence="8 9" key="1">
    <citation type="submission" date="2021-07" db="EMBL/GenBank/DDBJ databases">
        <title>Paenibacillus radiodurans sp. nov., isolated from the southeastern edge of Tengger Desert.</title>
        <authorList>
            <person name="Zhang G."/>
        </authorList>
    </citation>
    <scope>NUCLEOTIDE SEQUENCE [LARGE SCALE GENOMIC DNA]</scope>
    <source>
        <strain evidence="8 9">CCM 7311</strain>
    </source>
</reference>
<evidence type="ECO:0000313" key="8">
    <source>
        <dbReference type="EMBL" id="MBW7459260.1"/>
    </source>
</evidence>
<evidence type="ECO:0000256" key="3">
    <source>
        <dbReference type="ARBA" id="ARBA00022475"/>
    </source>
</evidence>
<dbReference type="Gene3D" id="1.10.3720.10">
    <property type="entry name" value="MetI-like"/>
    <property type="match status" value="1"/>
</dbReference>
<gene>
    <name evidence="8" type="ORF">K0U00_34930</name>
</gene>
<accession>A0ABS7CEY2</accession>
<dbReference type="Proteomes" id="UP001519887">
    <property type="component" value="Unassembled WGS sequence"/>
</dbReference>
<sequence length="164" mass="18191">MMNTASKRMYSYLFFLLPAGVIYFTFYLLPTLLSFFFSTTRWTLTKWEFIGMDNYVTFFSETALSIGFRNTLIFAVVTCGLKVLLGLLLGAFLTSRIIAKNYLRSVVFFPTLLSTIAVGITFSTMMHPSQGIINVALGALGITGPDWLGNTHIALLSVAQIGRA</sequence>
<evidence type="ECO:0000256" key="5">
    <source>
        <dbReference type="ARBA" id="ARBA00022989"/>
    </source>
</evidence>
<keyword evidence="6 7" id="KW-0472">Membrane</keyword>
<feature type="transmembrane region" description="Helical" evidence="7">
    <location>
        <begin position="12"/>
        <end position="37"/>
    </location>
</feature>
<keyword evidence="4 7" id="KW-0812">Transmembrane</keyword>
<feature type="non-terminal residue" evidence="8">
    <location>
        <position position="164"/>
    </location>
</feature>
<feature type="transmembrane region" description="Helical" evidence="7">
    <location>
        <begin position="72"/>
        <end position="94"/>
    </location>
</feature>
<name>A0ABS7CEY2_9BACL</name>
<dbReference type="SUPFAM" id="SSF161098">
    <property type="entry name" value="MetI-like"/>
    <property type="match status" value="1"/>
</dbReference>
<dbReference type="PANTHER" id="PTHR30193:SF37">
    <property type="entry name" value="INNER MEMBRANE ABC TRANSPORTER PERMEASE PROTEIN YCJO"/>
    <property type="match status" value="1"/>
</dbReference>
<dbReference type="InterPro" id="IPR035906">
    <property type="entry name" value="MetI-like_sf"/>
</dbReference>
<keyword evidence="2" id="KW-0813">Transport</keyword>
<comment type="caution">
    <text evidence="8">The sequence shown here is derived from an EMBL/GenBank/DDBJ whole genome shotgun (WGS) entry which is preliminary data.</text>
</comment>
<evidence type="ECO:0000256" key="4">
    <source>
        <dbReference type="ARBA" id="ARBA00022692"/>
    </source>
</evidence>
<dbReference type="EMBL" id="JAHZIK010001556">
    <property type="protein sequence ID" value="MBW7459260.1"/>
    <property type="molecule type" value="Genomic_DNA"/>
</dbReference>
<protein>
    <submittedName>
        <fullName evidence="8">Sugar ABC transporter permease</fullName>
    </submittedName>
</protein>